<feature type="transmembrane region" description="Helical" evidence="1">
    <location>
        <begin position="51"/>
        <end position="74"/>
    </location>
</feature>
<sequence length="234" mass="25552">MDTNKKTARIAGLFYLIVVLSGLFHLLYVPGKLINWQNPAITLQNIIANETMFRLSLLAGCICYTAFLFLPLVLYKLLLPVNKTHAVAMAALALLSVPISFVNLLNKFAVLTLISKPEYAAAPPDLAAQVMQQLQYYSNGNLIASLFWGLWLLPFGWLVYRSGFLPKALGVLLMAGCTGYVMNFVGELVFPTGYKQSGIDSWISIPGGLGEIGTCLWLLVMGVKVNTATATVTK</sequence>
<accession>A0ABR7WS10</accession>
<feature type="transmembrane region" description="Helical" evidence="1">
    <location>
        <begin position="12"/>
        <end position="31"/>
    </location>
</feature>
<gene>
    <name evidence="2" type="ORF">IDJ77_14850</name>
</gene>
<feature type="transmembrane region" description="Helical" evidence="1">
    <location>
        <begin position="169"/>
        <end position="190"/>
    </location>
</feature>
<keyword evidence="1" id="KW-0812">Transmembrane</keyword>
<evidence type="ECO:0000256" key="1">
    <source>
        <dbReference type="SAM" id="Phobius"/>
    </source>
</evidence>
<name>A0ABR7WS10_9SPHI</name>
<dbReference type="Pfam" id="PF14329">
    <property type="entry name" value="DUF4386"/>
    <property type="match status" value="1"/>
</dbReference>
<dbReference type="InterPro" id="IPR025495">
    <property type="entry name" value="DUF4386"/>
</dbReference>
<protein>
    <submittedName>
        <fullName evidence="2">DUF4386 domain-containing protein</fullName>
    </submittedName>
</protein>
<comment type="caution">
    <text evidence="2">The sequence shown here is derived from an EMBL/GenBank/DDBJ whole genome shotgun (WGS) entry which is preliminary data.</text>
</comment>
<organism evidence="2 3">
    <name type="scientific">Mucilaginibacter pankratovii</name>
    <dbReference type="NCBI Taxonomy" id="2772110"/>
    <lineage>
        <taxon>Bacteria</taxon>
        <taxon>Pseudomonadati</taxon>
        <taxon>Bacteroidota</taxon>
        <taxon>Sphingobacteriia</taxon>
        <taxon>Sphingobacteriales</taxon>
        <taxon>Sphingobacteriaceae</taxon>
        <taxon>Mucilaginibacter</taxon>
    </lineage>
</organism>
<evidence type="ECO:0000313" key="3">
    <source>
        <dbReference type="Proteomes" id="UP000606600"/>
    </source>
</evidence>
<keyword evidence="3" id="KW-1185">Reference proteome</keyword>
<keyword evidence="1" id="KW-0472">Membrane</keyword>
<feature type="transmembrane region" description="Helical" evidence="1">
    <location>
        <begin position="86"/>
        <end position="105"/>
    </location>
</feature>
<feature type="transmembrane region" description="Helical" evidence="1">
    <location>
        <begin position="142"/>
        <end position="160"/>
    </location>
</feature>
<dbReference type="EMBL" id="JACWMY010000007">
    <property type="protein sequence ID" value="MBD1365098.1"/>
    <property type="molecule type" value="Genomic_DNA"/>
</dbReference>
<proteinExistence type="predicted"/>
<evidence type="ECO:0000313" key="2">
    <source>
        <dbReference type="EMBL" id="MBD1365098.1"/>
    </source>
</evidence>
<keyword evidence="1" id="KW-1133">Transmembrane helix</keyword>
<feature type="transmembrane region" description="Helical" evidence="1">
    <location>
        <begin position="202"/>
        <end position="220"/>
    </location>
</feature>
<reference evidence="2 3" key="1">
    <citation type="submission" date="2020-09" db="EMBL/GenBank/DDBJ databases">
        <title>Novel species of Mucilaginibacter isolated from a glacier on the Tibetan Plateau.</title>
        <authorList>
            <person name="Liu Q."/>
            <person name="Xin Y.-H."/>
        </authorList>
    </citation>
    <scope>NUCLEOTIDE SEQUENCE [LARGE SCALE GENOMIC DNA]</scope>
    <source>
        <strain evidence="2 3">ZT4R22</strain>
    </source>
</reference>
<dbReference type="Proteomes" id="UP000606600">
    <property type="component" value="Unassembled WGS sequence"/>
</dbReference>